<dbReference type="Gene3D" id="1.10.510.10">
    <property type="entry name" value="Transferase(Phosphotransferase) domain 1"/>
    <property type="match status" value="1"/>
</dbReference>
<evidence type="ECO:0000256" key="7">
    <source>
        <dbReference type="ARBA" id="ARBA00022786"/>
    </source>
</evidence>
<dbReference type="PANTHER" id="PTHR45647">
    <property type="entry name" value="OS02G0152300 PROTEIN"/>
    <property type="match status" value="1"/>
</dbReference>
<evidence type="ECO:0000256" key="1">
    <source>
        <dbReference type="ARBA" id="ARBA00000900"/>
    </source>
</evidence>
<dbReference type="InterPro" id="IPR051348">
    <property type="entry name" value="U-box_ubiquitin_ligases"/>
</dbReference>
<evidence type="ECO:0000256" key="5">
    <source>
        <dbReference type="ARBA" id="ARBA00022741"/>
    </source>
</evidence>
<evidence type="ECO:0000313" key="14">
    <source>
        <dbReference type="Proteomes" id="UP001372338"/>
    </source>
</evidence>
<dbReference type="SUPFAM" id="SSF56112">
    <property type="entry name" value="Protein kinase-like (PK-like)"/>
    <property type="match status" value="1"/>
</dbReference>
<evidence type="ECO:0000256" key="8">
    <source>
        <dbReference type="ARBA" id="ARBA00022840"/>
    </source>
</evidence>
<keyword evidence="5 9" id="KW-0547">Nucleotide-binding</keyword>
<dbReference type="Pfam" id="PF00069">
    <property type="entry name" value="Pkinase"/>
    <property type="match status" value="1"/>
</dbReference>
<protein>
    <recommendedName>
        <fullName evidence="2">RING-type E3 ubiquitin transferase</fullName>
        <ecNumber evidence="2">2.3.2.27</ecNumber>
    </recommendedName>
</protein>
<evidence type="ECO:0000313" key="13">
    <source>
        <dbReference type="EMBL" id="KAK7274412.1"/>
    </source>
</evidence>
<dbReference type="Proteomes" id="UP001372338">
    <property type="component" value="Unassembled WGS sequence"/>
</dbReference>
<evidence type="ECO:0000256" key="11">
    <source>
        <dbReference type="SAM" id="MobiDB-lite"/>
    </source>
</evidence>
<feature type="coiled-coil region" evidence="10">
    <location>
        <begin position="152"/>
        <end position="200"/>
    </location>
</feature>
<dbReference type="AlphaFoldDB" id="A0AAN9FDM5"/>
<evidence type="ECO:0000256" key="10">
    <source>
        <dbReference type="SAM" id="Coils"/>
    </source>
</evidence>
<dbReference type="GO" id="GO:0005524">
    <property type="term" value="F:ATP binding"/>
    <property type="evidence" value="ECO:0007669"/>
    <property type="project" value="UniProtKB-UniRule"/>
</dbReference>
<dbReference type="GO" id="GO:0061630">
    <property type="term" value="F:ubiquitin protein ligase activity"/>
    <property type="evidence" value="ECO:0007669"/>
    <property type="project" value="UniProtKB-EC"/>
</dbReference>
<dbReference type="PROSITE" id="PS00108">
    <property type="entry name" value="PROTEIN_KINASE_ST"/>
    <property type="match status" value="1"/>
</dbReference>
<keyword evidence="14" id="KW-1185">Reference proteome</keyword>
<dbReference type="InterPro" id="IPR011009">
    <property type="entry name" value="Kinase-like_dom_sf"/>
</dbReference>
<dbReference type="PROSITE" id="PS00107">
    <property type="entry name" value="PROTEIN_KINASE_ATP"/>
    <property type="match status" value="1"/>
</dbReference>
<keyword evidence="7" id="KW-0833">Ubl conjugation pathway</keyword>
<dbReference type="EC" id="2.3.2.27" evidence="2"/>
<dbReference type="GO" id="GO:0004674">
    <property type="term" value="F:protein serine/threonine kinase activity"/>
    <property type="evidence" value="ECO:0007669"/>
    <property type="project" value="UniProtKB-KW"/>
</dbReference>
<keyword evidence="10" id="KW-0175">Coiled coil</keyword>
<proteinExistence type="predicted"/>
<organism evidence="13 14">
    <name type="scientific">Crotalaria pallida</name>
    <name type="common">Smooth rattlebox</name>
    <name type="synonym">Crotalaria striata</name>
    <dbReference type="NCBI Taxonomy" id="3830"/>
    <lineage>
        <taxon>Eukaryota</taxon>
        <taxon>Viridiplantae</taxon>
        <taxon>Streptophyta</taxon>
        <taxon>Embryophyta</taxon>
        <taxon>Tracheophyta</taxon>
        <taxon>Spermatophyta</taxon>
        <taxon>Magnoliopsida</taxon>
        <taxon>eudicotyledons</taxon>
        <taxon>Gunneridae</taxon>
        <taxon>Pentapetalae</taxon>
        <taxon>rosids</taxon>
        <taxon>fabids</taxon>
        <taxon>Fabales</taxon>
        <taxon>Fabaceae</taxon>
        <taxon>Papilionoideae</taxon>
        <taxon>50 kb inversion clade</taxon>
        <taxon>genistoids sensu lato</taxon>
        <taxon>core genistoids</taxon>
        <taxon>Crotalarieae</taxon>
        <taxon>Crotalaria</taxon>
    </lineage>
</organism>
<feature type="binding site" evidence="9">
    <location>
        <position position="255"/>
    </location>
    <ligand>
        <name>ATP</name>
        <dbReference type="ChEBI" id="CHEBI:30616"/>
    </ligand>
</feature>
<evidence type="ECO:0000256" key="3">
    <source>
        <dbReference type="ARBA" id="ARBA00022527"/>
    </source>
</evidence>
<dbReference type="SMART" id="SM00220">
    <property type="entry name" value="S_TKc"/>
    <property type="match status" value="1"/>
</dbReference>
<dbReference type="InterPro" id="IPR000719">
    <property type="entry name" value="Prot_kinase_dom"/>
</dbReference>
<keyword evidence="8 9" id="KW-0067">ATP-binding</keyword>
<feature type="region of interest" description="Disordered" evidence="11">
    <location>
        <begin position="1"/>
        <end position="22"/>
    </location>
</feature>
<reference evidence="13 14" key="1">
    <citation type="submission" date="2024-01" db="EMBL/GenBank/DDBJ databases">
        <title>The genomes of 5 underutilized Papilionoideae crops provide insights into root nodulation and disease resistanc.</title>
        <authorList>
            <person name="Yuan L."/>
        </authorList>
    </citation>
    <scope>NUCLEOTIDE SEQUENCE [LARGE SCALE GENOMIC DNA]</scope>
    <source>
        <strain evidence="13">ZHUSHIDOU_FW_LH</strain>
        <tissue evidence="13">Leaf</tissue>
    </source>
</reference>
<gene>
    <name evidence="13" type="ORF">RIF29_15498</name>
</gene>
<comment type="catalytic activity">
    <reaction evidence="1">
        <text>S-ubiquitinyl-[E2 ubiquitin-conjugating enzyme]-L-cysteine + [acceptor protein]-L-lysine = [E2 ubiquitin-conjugating enzyme]-L-cysteine + N(6)-ubiquitinyl-[acceptor protein]-L-lysine.</text>
        <dbReference type="EC" id="2.3.2.27"/>
    </reaction>
</comment>
<keyword evidence="6" id="KW-0418">Kinase</keyword>
<feature type="domain" description="Protein kinase" evidence="12">
    <location>
        <begin position="228"/>
        <end position="509"/>
    </location>
</feature>
<sequence length="509" mass="57196">MAVVSPMPATPHPQRASSSRWPRDVEVPRMMSSITEIVEEPNPNVVDDTIYVAVAKDVNDSKLNLIWAVNNFKGKKIRILHVHVPAALIRLSKFATYVPIFLYISDRGKYDILYDQLEQDMAEADNANWVTFHETIKRLKAEKEAINAIRRKSSLESQVSSTELKVKELEEKILFAVDLLQNYKNERDNALREVEELRRKQGESSGTHVLQFFSEFPFLEIQEATSNFNPSLKIGEGGYGSIFKGILRHTEVAIKVLHPDSRQGPSEFQQEVDVLSKIRHPNLITLIGACPKSCILIYEYLPNGSLEDRLCCKDNTPPLSWQARIRIAAELCSALIFLHSSKPHSIVHGDLKPSNVLLDANLVSKLSDFGICRILSCCNSSSNSTTQFLITEPKGTFAYMDPEFLASRELTTKSDVYAFGIILLRLLTRGSALGIANNVKYALDTGKLKSLLDPSAGDWPFVQAEQLTRLALWCCEMNRKSRPDLCSDVWKMLESMRASFGGTNIFGLD</sequence>
<dbReference type="EMBL" id="JAYWIO010000003">
    <property type="protein sequence ID" value="KAK7274412.1"/>
    <property type="molecule type" value="Genomic_DNA"/>
</dbReference>
<evidence type="ECO:0000256" key="2">
    <source>
        <dbReference type="ARBA" id="ARBA00012483"/>
    </source>
</evidence>
<evidence type="ECO:0000256" key="9">
    <source>
        <dbReference type="PROSITE-ProRule" id="PRU10141"/>
    </source>
</evidence>
<evidence type="ECO:0000256" key="4">
    <source>
        <dbReference type="ARBA" id="ARBA00022679"/>
    </source>
</evidence>
<evidence type="ECO:0000259" key="12">
    <source>
        <dbReference type="PROSITE" id="PS50011"/>
    </source>
</evidence>
<dbReference type="PANTHER" id="PTHR45647:SF100">
    <property type="entry name" value="U-BOX DOMAIN-CONTAINING PROTEIN 33"/>
    <property type="match status" value="1"/>
</dbReference>
<name>A0AAN9FDM5_CROPI</name>
<dbReference type="Gene3D" id="3.30.200.20">
    <property type="entry name" value="Phosphorylase Kinase, domain 1"/>
    <property type="match status" value="1"/>
</dbReference>
<dbReference type="FunFam" id="3.30.200.20:FF:000039">
    <property type="entry name" value="receptor-like protein kinase FERONIA"/>
    <property type="match status" value="1"/>
</dbReference>
<accession>A0AAN9FDM5</accession>
<keyword evidence="4" id="KW-0808">Transferase</keyword>
<evidence type="ECO:0000256" key="6">
    <source>
        <dbReference type="ARBA" id="ARBA00022777"/>
    </source>
</evidence>
<dbReference type="PROSITE" id="PS50011">
    <property type="entry name" value="PROTEIN_KINASE_DOM"/>
    <property type="match status" value="1"/>
</dbReference>
<keyword evidence="3" id="KW-0723">Serine/threonine-protein kinase</keyword>
<dbReference type="InterPro" id="IPR017441">
    <property type="entry name" value="Protein_kinase_ATP_BS"/>
</dbReference>
<comment type="caution">
    <text evidence="13">The sequence shown here is derived from an EMBL/GenBank/DDBJ whole genome shotgun (WGS) entry which is preliminary data.</text>
</comment>
<dbReference type="InterPro" id="IPR008271">
    <property type="entry name" value="Ser/Thr_kinase_AS"/>
</dbReference>